<dbReference type="SUPFAM" id="SSF52402">
    <property type="entry name" value="Adenine nucleotide alpha hydrolases-like"/>
    <property type="match status" value="1"/>
</dbReference>
<proteinExistence type="inferred from homology"/>
<dbReference type="STRING" id="1423776.FD04_GL000699"/>
<dbReference type="PRINTS" id="PR01438">
    <property type="entry name" value="UNVRSLSTRESS"/>
</dbReference>
<dbReference type="InterPro" id="IPR014729">
    <property type="entry name" value="Rossmann-like_a/b/a_fold"/>
</dbReference>
<dbReference type="GO" id="GO:0005737">
    <property type="term" value="C:cytoplasm"/>
    <property type="evidence" value="ECO:0007669"/>
    <property type="project" value="UniProtKB-SubCell"/>
</dbReference>
<dbReference type="InterPro" id="IPR006016">
    <property type="entry name" value="UspA"/>
</dbReference>
<name>A0A0R1LZF5_9LACO</name>
<evidence type="ECO:0000259" key="3">
    <source>
        <dbReference type="Pfam" id="PF00582"/>
    </source>
</evidence>
<evidence type="ECO:0000313" key="4">
    <source>
        <dbReference type="EMBL" id="KRK97730.1"/>
    </source>
</evidence>
<accession>A0A0R1LZF5</accession>
<dbReference type="EMBL" id="AZEE01000028">
    <property type="protein sequence ID" value="KRK97730.1"/>
    <property type="molecule type" value="Genomic_DNA"/>
</dbReference>
<comment type="subcellular location">
    <subcellularLocation>
        <location evidence="2">Cytoplasm</location>
    </subcellularLocation>
</comment>
<dbReference type="InterPro" id="IPR006015">
    <property type="entry name" value="Universal_stress_UspA"/>
</dbReference>
<dbReference type="CDD" id="cd00293">
    <property type="entry name" value="USP-like"/>
    <property type="match status" value="1"/>
</dbReference>
<feature type="domain" description="UspA" evidence="3">
    <location>
        <begin position="8"/>
        <end position="154"/>
    </location>
</feature>
<dbReference type="AlphaFoldDB" id="A0A0R1LZF5"/>
<dbReference type="PANTHER" id="PTHR46268:SF6">
    <property type="entry name" value="UNIVERSAL STRESS PROTEIN UP12"/>
    <property type="match status" value="1"/>
</dbReference>
<evidence type="ECO:0000256" key="1">
    <source>
        <dbReference type="ARBA" id="ARBA00008791"/>
    </source>
</evidence>
<dbReference type="Pfam" id="PF00582">
    <property type="entry name" value="Usp"/>
    <property type="match status" value="1"/>
</dbReference>
<organism evidence="4 5">
    <name type="scientific">Secundilactobacillus odoratitofui DSM 19909 = JCM 15043</name>
    <dbReference type="NCBI Taxonomy" id="1423776"/>
    <lineage>
        <taxon>Bacteria</taxon>
        <taxon>Bacillati</taxon>
        <taxon>Bacillota</taxon>
        <taxon>Bacilli</taxon>
        <taxon>Lactobacillales</taxon>
        <taxon>Lactobacillaceae</taxon>
        <taxon>Secundilactobacillus</taxon>
    </lineage>
</organism>
<dbReference type="PIRSF" id="PIRSF006276">
    <property type="entry name" value="UspA"/>
    <property type="match status" value="1"/>
</dbReference>
<evidence type="ECO:0000313" key="5">
    <source>
        <dbReference type="Proteomes" id="UP000051160"/>
    </source>
</evidence>
<keyword evidence="2" id="KW-0963">Cytoplasm</keyword>
<dbReference type="Gene3D" id="3.40.50.620">
    <property type="entry name" value="HUPs"/>
    <property type="match status" value="1"/>
</dbReference>
<dbReference type="Proteomes" id="UP000051160">
    <property type="component" value="Unassembled WGS sequence"/>
</dbReference>
<dbReference type="PATRIC" id="fig|1423776.4.peg.702"/>
<dbReference type="PANTHER" id="PTHR46268">
    <property type="entry name" value="STRESS RESPONSE PROTEIN NHAX"/>
    <property type="match status" value="1"/>
</dbReference>
<keyword evidence="5" id="KW-1185">Reference proteome</keyword>
<gene>
    <name evidence="4" type="ORF">FD04_GL000699</name>
</gene>
<comment type="caution">
    <text evidence="4">The sequence shown here is derived from an EMBL/GenBank/DDBJ whole genome shotgun (WGS) entry which is preliminary data.</text>
</comment>
<evidence type="ECO:0000256" key="2">
    <source>
        <dbReference type="PIRNR" id="PIRNR006276"/>
    </source>
</evidence>
<sequence>MMTQLSNYQRIIVGIDGSRQSKRAVQKAIAVAKRNQATLYIVSVLNLGKLVGLGTTQFGFGAIDQEALDSVKEKITNLAAGYRESALSAGVKDVEIHVTFGNPKLELAKNMPQLFNADLIVIGATGANVVERMMLGSNASYVVSNAQIDVLIVRTDLSNEALSAF</sequence>
<reference evidence="4 5" key="1">
    <citation type="journal article" date="2015" name="Genome Announc.">
        <title>Expanding the biotechnology potential of lactobacilli through comparative genomics of 213 strains and associated genera.</title>
        <authorList>
            <person name="Sun Z."/>
            <person name="Harris H.M."/>
            <person name="McCann A."/>
            <person name="Guo C."/>
            <person name="Argimon S."/>
            <person name="Zhang W."/>
            <person name="Yang X."/>
            <person name="Jeffery I.B."/>
            <person name="Cooney J.C."/>
            <person name="Kagawa T.F."/>
            <person name="Liu W."/>
            <person name="Song Y."/>
            <person name="Salvetti E."/>
            <person name="Wrobel A."/>
            <person name="Rasinkangas P."/>
            <person name="Parkhill J."/>
            <person name="Rea M.C."/>
            <person name="O'Sullivan O."/>
            <person name="Ritari J."/>
            <person name="Douillard F.P."/>
            <person name="Paul Ross R."/>
            <person name="Yang R."/>
            <person name="Briner A.E."/>
            <person name="Felis G.E."/>
            <person name="de Vos W.M."/>
            <person name="Barrangou R."/>
            <person name="Klaenhammer T.R."/>
            <person name="Caufield P.W."/>
            <person name="Cui Y."/>
            <person name="Zhang H."/>
            <person name="O'Toole P.W."/>
        </authorList>
    </citation>
    <scope>NUCLEOTIDE SEQUENCE [LARGE SCALE GENOMIC DNA]</scope>
    <source>
        <strain evidence="4 5">DSM 19909</strain>
    </source>
</reference>
<protein>
    <recommendedName>
        <fullName evidence="2">Universal stress protein</fullName>
    </recommendedName>
</protein>
<comment type="similarity">
    <text evidence="1 2">Belongs to the universal stress protein A family.</text>
</comment>